<reference evidence="3" key="1">
    <citation type="journal article" date="2014" name="Front. Microbiol.">
        <title>High frequency of phylogenetically diverse reductive dehalogenase-homologous genes in deep subseafloor sedimentary metagenomes.</title>
        <authorList>
            <person name="Kawai M."/>
            <person name="Futagami T."/>
            <person name="Toyoda A."/>
            <person name="Takaki Y."/>
            <person name="Nishi S."/>
            <person name="Hori S."/>
            <person name="Arai W."/>
            <person name="Tsubouchi T."/>
            <person name="Morono Y."/>
            <person name="Uchiyama I."/>
            <person name="Ito T."/>
            <person name="Fujiyama A."/>
            <person name="Inagaki F."/>
            <person name="Takami H."/>
        </authorList>
    </citation>
    <scope>NUCLEOTIDE SEQUENCE</scope>
    <source>
        <strain evidence="3">Expedition CK06-06</strain>
    </source>
</reference>
<dbReference type="Gene3D" id="2.120.10.10">
    <property type="match status" value="1"/>
</dbReference>
<name>X0TX52_9ZZZZ</name>
<dbReference type="Pfam" id="PF02012">
    <property type="entry name" value="BNR"/>
    <property type="match status" value="1"/>
</dbReference>
<gene>
    <name evidence="3" type="ORF">S01H1_21880</name>
</gene>
<dbReference type="EMBL" id="BARS01012222">
    <property type="protein sequence ID" value="GAF98158.1"/>
    <property type="molecule type" value="Genomic_DNA"/>
</dbReference>
<sequence length="231" mass="25380">KIVVAADGTVLAFAKSCRLLRRSDDGGKTWAEVQVVGPKASGNAIVDDTTGHVLVVCPRQGHLWRSRDHGKTWQREKIVVRSNAAGYGSPDSGVPAGTGASESGITLRHGKHKGRLLMPARVQPPKGNNDQEWWPYNCNCAIYSDDGGKTWQTSDPVQSGTGEGTLAELSNGRIYYNSRCHMAVDHRRRIAWSHDGGHMWTDWQVAEHLYEVGQPFYFKYGTKPSYGCNAG</sequence>
<dbReference type="InterPro" id="IPR011040">
    <property type="entry name" value="Sialidase"/>
</dbReference>
<feature type="non-terminal residue" evidence="3">
    <location>
        <position position="231"/>
    </location>
</feature>
<dbReference type="PANTHER" id="PTHR10628:SF30">
    <property type="entry name" value="EXO-ALPHA-SIALIDASE"/>
    <property type="match status" value="1"/>
</dbReference>
<dbReference type="PANTHER" id="PTHR10628">
    <property type="entry name" value="SIALIDASE"/>
    <property type="match status" value="1"/>
</dbReference>
<dbReference type="GO" id="GO:0016020">
    <property type="term" value="C:membrane"/>
    <property type="evidence" value="ECO:0007669"/>
    <property type="project" value="TreeGrafter"/>
</dbReference>
<dbReference type="InterPro" id="IPR026856">
    <property type="entry name" value="Sialidase_fam"/>
</dbReference>
<dbReference type="SUPFAM" id="SSF50939">
    <property type="entry name" value="Sialidases"/>
    <property type="match status" value="1"/>
</dbReference>
<dbReference type="InterPro" id="IPR002860">
    <property type="entry name" value="BNR_rpt"/>
</dbReference>
<evidence type="ECO:0000259" key="2">
    <source>
        <dbReference type="Pfam" id="PF13088"/>
    </source>
</evidence>
<proteinExistence type="predicted"/>
<dbReference type="GO" id="GO:0004308">
    <property type="term" value="F:exo-alpha-sialidase activity"/>
    <property type="evidence" value="ECO:0007669"/>
    <property type="project" value="InterPro"/>
</dbReference>
<dbReference type="GO" id="GO:0005737">
    <property type="term" value="C:cytoplasm"/>
    <property type="evidence" value="ECO:0007669"/>
    <property type="project" value="TreeGrafter"/>
</dbReference>
<evidence type="ECO:0000256" key="1">
    <source>
        <dbReference type="SAM" id="MobiDB-lite"/>
    </source>
</evidence>
<dbReference type="Pfam" id="PF13088">
    <property type="entry name" value="BNR_2"/>
    <property type="match status" value="1"/>
</dbReference>
<dbReference type="AlphaFoldDB" id="X0TX52"/>
<feature type="non-terminal residue" evidence="3">
    <location>
        <position position="1"/>
    </location>
</feature>
<feature type="region of interest" description="Disordered" evidence="1">
    <location>
        <begin position="84"/>
        <end position="106"/>
    </location>
</feature>
<dbReference type="GO" id="GO:0006689">
    <property type="term" value="P:ganglioside catabolic process"/>
    <property type="evidence" value="ECO:0007669"/>
    <property type="project" value="TreeGrafter"/>
</dbReference>
<dbReference type="GO" id="GO:0009313">
    <property type="term" value="P:oligosaccharide catabolic process"/>
    <property type="evidence" value="ECO:0007669"/>
    <property type="project" value="TreeGrafter"/>
</dbReference>
<feature type="domain" description="Sialidase" evidence="2">
    <location>
        <begin position="64"/>
        <end position="205"/>
    </location>
</feature>
<comment type="caution">
    <text evidence="3">The sequence shown here is derived from an EMBL/GenBank/DDBJ whole genome shotgun (WGS) entry which is preliminary data.</text>
</comment>
<dbReference type="InterPro" id="IPR036278">
    <property type="entry name" value="Sialidase_sf"/>
</dbReference>
<dbReference type="CDD" id="cd15482">
    <property type="entry name" value="Sialidase_non-viral"/>
    <property type="match status" value="1"/>
</dbReference>
<organism evidence="3">
    <name type="scientific">marine sediment metagenome</name>
    <dbReference type="NCBI Taxonomy" id="412755"/>
    <lineage>
        <taxon>unclassified sequences</taxon>
        <taxon>metagenomes</taxon>
        <taxon>ecological metagenomes</taxon>
    </lineage>
</organism>
<evidence type="ECO:0000313" key="3">
    <source>
        <dbReference type="EMBL" id="GAF98158.1"/>
    </source>
</evidence>
<protein>
    <recommendedName>
        <fullName evidence="2">Sialidase domain-containing protein</fullName>
    </recommendedName>
</protein>
<accession>X0TX52</accession>